<feature type="signal peptide" evidence="1">
    <location>
        <begin position="1"/>
        <end position="18"/>
    </location>
</feature>
<dbReference type="Gene3D" id="2.40.128.490">
    <property type="entry name" value="Uncharacterised protein PF14869, DUF4488"/>
    <property type="match status" value="1"/>
</dbReference>
<accession>A0A4Z0MJT1</accession>
<keyword evidence="1" id="KW-0732">Signal</keyword>
<evidence type="ECO:0000313" key="2">
    <source>
        <dbReference type="EMBL" id="TGD79548.1"/>
    </source>
</evidence>
<dbReference type="OrthoDB" id="1493972at2"/>
<name>A0A4Z0MJT1_9BACT</name>
<feature type="chain" id="PRO_5021383887" evidence="1">
    <location>
        <begin position="19"/>
        <end position="155"/>
    </location>
</feature>
<protein>
    <submittedName>
        <fullName evidence="2">Uncharacterized protein</fullName>
    </submittedName>
</protein>
<dbReference type="RefSeq" id="WP_135531295.1">
    <property type="nucleotide sequence ID" value="NZ_SRKZ01000004.1"/>
</dbReference>
<comment type="caution">
    <text evidence="2">The sequence shown here is derived from an EMBL/GenBank/DDBJ whole genome shotgun (WGS) entry which is preliminary data.</text>
</comment>
<reference evidence="2 3" key="1">
    <citation type="submission" date="2019-04" db="EMBL/GenBank/DDBJ databases">
        <authorList>
            <person name="Feng G."/>
            <person name="Zhang J."/>
            <person name="Zhu H."/>
        </authorList>
    </citation>
    <scope>NUCLEOTIDE SEQUENCE [LARGE SCALE GENOMIC DNA]</scope>
    <source>
        <strain evidence="2 3">JCM 19491</strain>
    </source>
</reference>
<evidence type="ECO:0000256" key="1">
    <source>
        <dbReference type="SAM" id="SignalP"/>
    </source>
</evidence>
<dbReference type="Proteomes" id="UP000298284">
    <property type="component" value="Unassembled WGS sequence"/>
</dbReference>
<evidence type="ECO:0000313" key="3">
    <source>
        <dbReference type="Proteomes" id="UP000298284"/>
    </source>
</evidence>
<dbReference type="AlphaFoldDB" id="A0A4Z0MJT1"/>
<keyword evidence="3" id="KW-1185">Reference proteome</keyword>
<organism evidence="2 3">
    <name type="scientific">Hymenobacter wooponensis</name>
    <dbReference type="NCBI Taxonomy" id="1525360"/>
    <lineage>
        <taxon>Bacteria</taxon>
        <taxon>Pseudomonadati</taxon>
        <taxon>Bacteroidota</taxon>
        <taxon>Cytophagia</taxon>
        <taxon>Cytophagales</taxon>
        <taxon>Hymenobacteraceae</taxon>
        <taxon>Hymenobacter</taxon>
    </lineage>
</organism>
<dbReference type="PROSITE" id="PS51257">
    <property type="entry name" value="PROKAR_LIPOPROTEIN"/>
    <property type="match status" value="1"/>
</dbReference>
<sequence length="155" mass="16916">MKAILGLAAVTVSLTACAPDAARKEAASSAKPITGTWQLVKGTVIEKGDTLTTNYTKNKNITFVKIINDTHFAFLQHDVHKGKDSAVFVSGGGRYSLKDSTYTEHLEYCSARNWEGNDFAFTVSIKSDTLVQQGVEKVEASGINRINIEKYVKVN</sequence>
<gene>
    <name evidence="2" type="ORF">EU557_15095</name>
</gene>
<dbReference type="EMBL" id="SRKZ01000004">
    <property type="protein sequence ID" value="TGD79548.1"/>
    <property type="molecule type" value="Genomic_DNA"/>
</dbReference>
<proteinExistence type="predicted"/>